<protein>
    <recommendedName>
        <fullName evidence="9">GMP synthase [glutamine-hydrolyzing]</fullName>
        <ecNumber evidence="9">6.3.5.2</ecNumber>
    </recommendedName>
    <alternativeName>
        <fullName evidence="9">GMP synthetase</fullName>
    </alternativeName>
    <alternativeName>
        <fullName evidence="9">Glutamine amidotransferase</fullName>
    </alternativeName>
</protein>
<dbReference type="Gene3D" id="3.30.300.10">
    <property type="match status" value="1"/>
</dbReference>
<dbReference type="EMBL" id="JAQOUE010000001">
    <property type="protein sequence ID" value="MDT7041103.1"/>
    <property type="molecule type" value="Genomic_DNA"/>
</dbReference>
<keyword evidence="13" id="KW-1185">Reference proteome</keyword>
<evidence type="ECO:0000256" key="3">
    <source>
        <dbReference type="ARBA" id="ARBA00022598"/>
    </source>
</evidence>
<dbReference type="EC" id="6.3.5.2" evidence="9"/>
<dbReference type="PROSITE" id="PS51553">
    <property type="entry name" value="GMPS_ATP_PPASE"/>
    <property type="match status" value="1"/>
</dbReference>
<feature type="active site" evidence="9">
    <location>
        <position position="177"/>
    </location>
</feature>
<dbReference type="Gene3D" id="3.40.50.620">
    <property type="entry name" value="HUPs"/>
    <property type="match status" value="1"/>
</dbReference>
<dbReference type="PRINTS" id="PR00099">
    <property type="entry name" value="CPSGATASE"/>
</dbReference>
<gene>
    <name evidence="9 12" type="primary">guaA</name>
    <name evidence="12" type="ORF">PPG34_01995</name>
</gene>
<dbReference type="PANTHER" id="PTHR11922:SF2">
    <property type="entry name" value="GMP SYNTHASE [GLUTAMINE-HYDROLYZING]"/>
    <property type="match status" value="1"/>
</dbReference>
<dbReference type="CDD" id="cd01742">
    <property type="entry name" value="GATase1_GMP_Synthase"/>
    <property type="match status" value="1"/>
</dbReference>
<dbReference type="HAMAP" id="MF_00344">
    <property type="entry name" value="GMP_synthase"/>
    <property type="match status" value="1"/>
</dbReference>
<comment type="caution">
    <text evidence="12">The sequence shown here is derived from an EMBL/GenBank/DDBJ whole genome shotgun (WGS) entry which is preliminary data.</text>
</comment>
<dbReference type="SUPFAM" id="SSF52402">
    <property type="entry name" value="Adenine nucleotide alpha hydrolases-like"/>
    <property type="match status" value="1"/>
</dbReference>
<evidence type="ECO:0000256" key="1">
    <source>
        <dbReference type="ARBA" id="ARBA00002332"/>
    </source>
</evidence>
<dbReference type="InterPro" id="IPR022955">
    <property type="entry name" value="GMP_synthase"/>
</dbReference>
<dbReference type="InterPro" id="IPR017926">
    <property type="entry name" value="GATASE"/>
</dbReference>
<dbReference type="InterPro" id="IPR001674">
    <property type="entry name" value="GMP_synth_C"/>
</dbReference>
<evidence type="ECO:0000256" key="10">
    <source>
        <dbReference type="PROSITE-ProRule" id="PRU00886"/>
    </source>
</evidence>
<feature type="active site" description="Nucleophile" evidence="9">
    <location>
        <position position="84"/>
    </location>
</feature>
<dbReference type="Pfam" id="PF02540">
    <property type="entry name" value="NAD_synthase"/>
    <property type="match status" value="1"/>
</dbReference>
<evidence type="ECO:0000256" key="7">
    <source>
        <dbReference type="ARBA" id="ARBA00022840"/>
    </source>
</evidence>
<evidence type="ECO:0000256" key="9">
    <source>
        <dbReference type="HAMAP-Rule" id="MF_00344"/>
    </source>
</evidence>
<dbReference type="CDD" id="cd01997">
    <property type="entry name" value="GMP_synthase_C"/>
    <property type="match status" value="1"/>
</dbReference>
<dbReference type="InterPro" id="IPR022310">
    <property type="entry name" value="NAD/GMP_synthase"/>
</dbReference>
<dbReference type="RefSeq" id="WP_313831461.1">
    <property type="nucleotide sequence ID" value="NZ_JAQOUE010000001.1"/>
</dbReference>
<name>A0ABU3K3Z6_9BACT</name>
<reference evidence="12 13" key="1">
    <citation type="journal article" date="2023" name="ISME J.">
        <title>Cultivation and genomic characterization of novel and ubiquitous marine nitrite-oxidizing bacteria from the Nitrospirales.</title>
        <authorList>
            <person name="Mueller A.J."/>
            <person name="Daebeler A."/>
            <person name="Herbold C.W."/>
            <person name="Kirkegaard R.H."/>
            <person name="Daims H."/>
        </authorList>
    </citation>
    <scope>NUCLEOTIDE SEQUENCE [LARGE SCALE GENOMIC DNA]</scope>
    <source>
        <strain evidence="12 13">EB</strain>
    </source>
</reference>
<dbReference type="Pfam" id="PF00958">
    <property type="entry name" value="GMP_synt_C"/>
    <property type="match status" value="1"/>
</dbReference>
<comment type="function">
    <text evidence="1 9">Catalyzes the synthesis of GMP from XMP.</text>
</comment>
<evidence type="ECO:0000313" key="13">
    <source>
        <dbReference type="Proteomes" id="UP001250932"/>
    </source>
</evidence>
<evidence type="ECO:0000256" key="8">
    <source>
        <dbReference type="ARBA" id="ARBA00022962"/>
    </source>
</evidence>
<evidence type="ECO:0000256" key="6">
    <source>
        <dbReference type="ARBA" id="ARBA00022755"/>
    </source>
</evidence>
<dbReference type="NCBIfam" id="TIGR00888">
    <property type="entry name" value="guaA_Nterm"/>
    <property type="match status" value="1"/>
</dbReference>
<accession>A0ABU3K3Z6</accession>
<feature type="active site" evidence="9">
    <location>
        <position position="175"/>
    </location>
</feature>
<evidence type="ECO:0000313" key="12">
    <source>
        <dbReference type="EMBL" id="MDT7041103.1"/>
    </source>
</evidence>
<feature type="domain" description="GMPS ATP-PPase" evidence="11">
    <location>
        <begin position="202"/>
        <end position="392"/>
    </location>
</feature>
<keyword evidence="4 9" id="KW-0547">Nucleotide-binding</keyword>
<keyword evidence="5 9" id="KW-0332">GMP biosynthesis</keyword>
<dbReference type="Gene3D" id="3.40.50.880">
    <property type="match status" value="1"/>
</dbReference>
<dbReference type="PROSITE" id="PS51273">
    <property type="entry name" value="GATASE_TYPE_1"/>
    <property type="match status" value="1"/>
</dbReference>
<comment type="pathway">
    <text evidence="2 9">Purine metabolism; GMP biosynthesis; GMP from XMP (L-Gln route): step 1/1.</text>
</comment>
<dbReference type="NCBIfam" id="TIGR00884">
    <property type="entry name" value="guaA_Cterm"/>
    <property type="match status" value="1"/>
</dbReference>
<feature type="binding site" evidence="10">
    <location>
        <begin position="229"/>
        <end position="235"/>
    </location>
    <ligand>
        <name>ATP</name>
        <dbReference type="ChEBI" id="CHEBI:30616"/>
    </ligand>
</feature>
<dbReference type="PRINTS" id="PR00096">
    <property type="entry name" value="GATASE"/>
</dbReference>
<dbReference type="InterPro" id="IPR029062">
    <property type="entry name" value="Class_I_gatase-like"/>
</dbReference>
<organism evidence="12 13">
    <name type="scientific">Candidatus Nitronereus thalassa</name>
    <dbReference type="NCBI Taxonomy" id="3020898"/>
    <lineage>
        <taxon>Bacteria</taxon>
        <taxon>Pseudomonadati</taxon>
        <taxon>Nitrospirota</taxon>
        <taxon>Nitrospiria</taxon>
        <taxon>Nitrospirales</taxon>
        <taxon>Nitrospiraceae</taxon>
        <taxon>Candidatus Nitronereus</taxon>
    </lineage>
</organism>
<comment type="catalytic activity">
    <reaction evidence="9">
        <text>XMP + L-glutamine + ATP + H2O = GMP + L-glutamate + AMP + diphosphate + 2 H(+)</text>
        <dbReference type="Rhea" id="RHEA:11680"/>
        <dbReference type="ChEBI" id="CHEBI:15377"/>
        <dbReference type="ChEBI" id="CHEBI:15378"/>
        <dbReference type="ChEBI" id="CHEBI:29985"/>
        <dbReference type="ChEBI" id="CHEBI:30616"/>
        <dbReference type="ChEBI" id="CHEBI:33019"/>
        <dbReference type="ChEBI" id="CHEBI:57464"/>
        <dbReference type="ChEBI" id="CHEBI:58115"/>
        <dbReference type="ChEBI" id="CHEBI:58359"/>
        <dbReference type="ChEBI" id="CHEBI:456215"/>
        <dbReference type="EC" id="6.3.5.2"/>
    </reaction>
</comment>
<dbReference type="Proteomes" id="UP001250932">
    <property type="component" value="Unassembled WGS sequence"/>
</dbReference>
<dbReference type="InterPro" id="IPR004739">
    <property type="entry name" value="GMP_synth_GATase"/>
</dbReference>
<evidence type="ECO:0000259" key="11">
    <source>
        <dbReference type="PROSITE" id="PS51553"/>
    </source>
</evidence>
<dbReference type="SUPFAM" id="SSF52317">
    <property type="entry name" value="Class I glutamine amidotransferase-like"/>
    <property type="match status" value="1"/>
</dbReference>
<sequence length="517" mass="57507">MSIHHDTIVILDFGSQYTQLIARRIRELKVHSVILPASTTLKSIRECSPKGIILSGGPASVTSIGRPRWAKEVLQEEVPILGICYGMQLIAHYMGGRVGEAKHREFGRSELTVLDSSDLFKGLEKTGPFSVWMSHGDRIEKLPQGFKAIARTGNSPIAAMKSANHRHQFYCLQFHPEVAHTSHGKQILNNFVHGICGAKATWTMGSFLHNSINEIQGQIGREKVICALSGGVDSMVAAAMTHRAIGKQLTCVFIDNGVMRKDEAKQLKKVFASQHFHYRMVDASPHFLKALGKTSDPEKKRKIIGRQFIQAFDREAKTIGKVKYLVQGTLYPDVIESISHKGPSATIKTHHNVGGLPAKMKLKLIEPLRELFKDEVRELGKELGLPVDMVQRHPFPGPGLAIRVLGSVSPERLAILREADSIFIDELKSQGFYRKTWQAFAVLLPIRTVGVMGDQRTYEHVIGLRAVTSVDGMTADWAQLPHDFLGKVSNRIINEVKGVNRVVYDISSKPPSTIEWE</sequence>
<keyword evidence="8 9" id="KW-0315">Glutamine amidotransferase</keyword>
<dbReference type="SUPFAM" id="SSF54810">
    <property type="entry name" value="GMP synthetase C-terminal dimerisation domain"/>
    <property type="match status" value="1"/>
</dbReference>
<keyword evidence="7 9" id="KW-0067">ATP-binding</keyword>
<dbReference type="NCBIfam" id="NF000848">
    <property type="entry name" value="PRK00074.1"/>
    <property type="match status" value="1"/>
</dbReference>
<evidence type="ECO:0000256" key="4">
    <source>
        <dbReference type="ARBA" id="ARBA00022741"/>
    </source>
</evidence>
<dbReference type="InterPro" id="IPR014729">
    <property type="entry name" value="Rossmann-like_a/b/a_fold"/>
</dbReference>
<dbReference type="Pfam" id="PF00117">
    <property type="entry name" value="GATase"/>
    <property type="match status" value="1"/>
</dbReference>
<dbReference type="InterPro" id="IPR025777">
    <property type="entry name" value="GMPS_ATP_PPase_dom"/>
</dbReference>
<dbReference type="PANTHER" id="PTHR11922">
    <property type="entry name" value="GMP SYNTHASE-RELATED"/>
    <property type="match status" value="1"/>
</dbReference>
<comment type="subunit">
    <text evidence="9">Homodimer.</text>
</comment>
<proteinExistence type="inferred from homology"/>
<dbReference type="PRINTS" id="PR00097">
    <property type="entry name" value="ANTSNTHASEII"/>
</dbReference>
<keyword evidence="6 9" id="KW-0658">Purine biosynthesis</keyword>
<evidence type="ECO:0000256" key="2">
    <source>
        <dbReference type="ARBA" id="ARBA00005153"/>
    </source>
</evidence>
<evidence type="ECO:0000256" key="5">
    <source>
        <dbReference type="ARBA" id="ARBA00022749"/>
    </source>
</evidence>
<keyword evidence="3 9" id="KW-0436">Ligase</keyword>
<dbReference type="GO" id="GO:0003922">
    <property type="term" value="F:GMP synthase (glutamine-hydrolyzing) activity"/>
    <property type="evidence" value="ECO:0007669"/>
    <property type="project" value="UniProtKB-EC"/>
</dbReference>